<accession>A0AAD6CQF3</accession>
<organism evidence="1 2">
    <name type="scientific">Penicillium frequentans</name>
    <dbReference type="NCBI Taxonomy" id="3151616"/>
    <lineage>
        <taxon>Eukaryota</taxon>
        <taxon>Fungi</taxon>
        <taxon>Dikarya</taxon>
        <taxon>Ascomycota</taxon>
        <taxon>Pezizomycotina</taxon>
        <taxon>Eurotiomycetes</taxon>
        <taxon>Eurotiomycetidae</taxon>
        <taxon>Eurotiales</taxon>
        <taxon>Aspergillaceae</taxon>
        <taxon>Penicillium</taxon>
    </lineage>
</organism>
<gene>
    <name evidence="1" type="ORF">N7494_009662</name>
</gene>
<sequence length="180" mass="20348">MGWDTVGNESITPPADKNDAARWIFLENANFDSICMTRQGMVVVIERGYFIMLDQSNLDDGTISIVEFGPNGKILNELRHRPYFMDGLLVELFDHTPLGDLLDEGWDIGVRSASWRQLDMNVPVLKMLETAKAEAGSTFRSPRLAEDVEHYAPGYLSLEEQGREAEYDIARLTELCFAEL</sequence>
<protein>
    <submittedName>
        <fullName evidence="1">Uncharacterized protein</fullName>
    </submittedName>
</protein>
<name>A0AAD6CQF3_9EURO</name>
<evidence type="ECO:0000313" key="1">
    <source>
        <dbReference type="EMBL" id="KAJ5533110.1"/>
    </source>
</evidence>
<comment type="caution">
    <text evidence="1">The sequence shown here is derived from an EMBL/GenBank/DDBJ whole genome shotgun (WGS) entry which is preliminary data.</text>
</comment>
<dbReference type="EMBL" id="JAQIZZ010000007">
    <property type="protein sequence ID" value="KAJ5533110.1"/>
    <property type="molecule type" value="Genomic_DNA"/>
</dbReference>
<proteinExistence type="predicted"/>
<keyword evidence="2" id="KW-1185">Reference proteome</keyword>
<evidence type="ECO:0000313" key="2">
    <source>
        <dbReference type="Proteomes" id="UP001220324"/>
    </source>
</evidence>
<dbReference type="AlphaFoldDB" id="A0AAD6CQF3"/>
<reference evidence="1 2" key="1">
    <citation type="journal article" date="2023" name="IMA Fungus">
        <title>Comparative genomic study of the Penicillium genus elucidates a diverse pangenome and 15 lateral gene transfer events.</title>
        <authorList>
            <person name="Petersen C."/>
            <person name="Sorensen T."/>
            <person name="Nielsen M.R."/>
            <person name="Sondergaard T.E."/>
            <person name="Sorensen J.L."/>
            <person name="Fitzpatrick D.A."/>
            <person name="Frisvad J.C."/>
            <person name="Nielsen K.L."/>
        </authorList>
    </citation>
    <scope>NUCLEOTIDE SEQUENCE [LARGE SCALE GENOMIC DNA]</scope>
    <source>
        <strain evidence="1 2">IBT 35679</strain>
    </source>
</reference>
<dbReference type="Proteomes" id="UP001220324">
    <property type="component" value="Unassembled WGS sequence"/>
</dbReference>